<keyword evidence="2" id="KW-0479">Metal-binding</keyword>
<dbReference type="EMBL" id="CP036298">
    <property type="protein sequence ID" value="QDV26285.1"/>
    <property type="molecule type" value="Genomic_DNA"/>
</dbReference>
<dbReference type="OrthoDB" id="9795104at2"/>
<dbReference type="Gene3D" id="2.102.10.10">
    <property type="entry name" value="Rieske [2Fe-2S] iron-sulphur domain"/>
    <property type="match status" value="1"/>
</dbReference>
<dbReference type="RefSeq" id="WP_145082320.1">
    <property type="nucleotide sequence ID" value="NZ_CP036298.1"/>
</dbReference>
<dbReference type="PANTHER" id="PTHR21496:SF23">
    <property type="entry name" value="3-PHENYLPROPIONATE_CINNAMIC ACID DIOXYGENASE FERREDOXIN SUBUNIT"/>
    <property type="match status" value="1"/>
</dbReference>
<organism evidence="6 7">
    <name type="scientific">Aureliella helgolandensis</name>
    <dbReference type="NCBI Taxonomy" id="2527968"/>
    <lineage>
        <taxon>Bacteria</taxon>
        <taxon>Pseudomonadati</taxon>
        <taxon>Planctomycetota</taxon>
        <taxon>Planctomycetia</taxon>
        <taxon>Pirellulales</taxon>
        <taxon>Pirellulaceae</taxon>
        <taxon>Aureliella</taxon>
    </lineage>
</organism>
<dbReference type="Proteomes" id="UP000318017">
    <property type="component" value="Chromosome"/>
</dbReference>
<evidence type="ECO:0000259" key="5">
    <source>
        <dbReference type="PROSITE" id="PS51296"/>
    </source>
</evidence>
<accession>A0A518GCG2</accession>
<sequence>MSEFVVAAKTSDIPPGGKFCTEVEDRFVVIVHLGDEYYCLDDVCTHDGGPLGEGELDGFCLVCPRHGAKFDVRTGEPTLMPATEPTAKHEVRVEGDSVLVRING</sequence>
<evidence type="ECO:0000256" key="1">
    <source>
        <dbReference type="ARBA" id="ARBA00022714"/>
    </source>
</evidence>
<gene>
    <name evidence="6" type="primary">carAc</name>
    <name evidence="6" type="ORF">Q31a_46570</name>
</gene>
<dbReference type="PROSITE" id="PS51296">
    <property type="entry name" value="RIESKE"/>
    <property type="match status" value="1"/>
</dbReference>
<dbReference type="GO" id="GO:0051537">
    <property type="term" value="F:2 iron, 2 sulfur cluster binding"/>
    <property type="evidence" value="ECO:0007669"/>
    <property type="project" value="UniProtKB-KW"/>
</dbReference>
<dbReference type="InterPro" id="IPR017941">
    <property type="entry name" value="Rieske_2Fe-2S"/>
</dbReference>
<keyword evidence="4" id="KW-0411">Iron-sulfur</keyword>
<dbReference type="InterPro" id="IPR036922">
    <property type="entry name" value="Rieske_2Fe-2S_sf"/>
</dbReference>
<keyword evidence="1" id="KW-0001">2Fe-2S</keyword>
<dbReference type="AlphaFoldDB" id="A0A518GCG2"/>
<reference evidence="6 7" key="1">
    <citation type="submission" date="2019-02" db="EMBL/GenBank/DDBJ databases">
        <title>Deep-cultivation of Planctomycetes and their phenomic and genomic characterization uncovers novel biology.</title>
        <authorList>
            <person name="Wiegand S."/>
            <person name="Jogler M."/>
            <person name="Boedeker C."/>
            <person name="Pinto D."/>
            <person name="Vollmers J."/>
            <person name="Rivas-Marin E."/>
            <person name="Kohn T."/>
            <person name="Peeters S.H."/>
            <person name="Heuer A."/>
            <person name="Rast P."/>
            <person name="Oberbeckmann S."/>
            <person name="Bunk B."/>
            <person name="Jeske O."/>
            <person name="Meyerdierks A."/>
            <person name="Storesund J.E."/>
            <person name="Kallscheuer N."/>
            <person name="Luecker S."/>
            <person name="Lage O.M."/>
            <person name="Pohl T."/>
            <person name="Merkel B.J."/>
            <person name="Hornburger P."/>
            <person name="Mueller R.-W."/>
            <person name="Bruemmer F."/>
            <person name="Labrenz M."/>
            <person name="Spormann A.M."/>
            <person name="Op den Camp H."/>
            <person name="Overmann J."/>
            <person name="Amann R."/>
            <person name="Jetten M.S.M."/>
            <person name="Mascher T."/>
            <person name="Medema M.H."/>
            <person name="Devos D.P."/>
            <person name="Kaster A.-K."/>
            <person name="Ovreas L."/>
            <person name="Rohde M."/>
            <person name="Galperin M.Y."/>
            <person name="Jogler C."/>
        </authorList>
    </citation>
    <scope>NUCLEOTIDE SEQUENCE [LARGE SCALE GENOMIC DNA]</scope>
    <source>
        <strain evidence="6 7">Q31a</strain>
    </source>
</reference>
<evidence type="ECO:0000313" key="7">
    <source>
        <dbReference type="Proteomes" id="UP000318017"/>
    </source>
</evidence>
<keyword evidence="3" id="KW-0408">Iron</keyword>
<evidence type="ECO:0000313" key="6">
    <source>
        <dbReference type="EMBL" id="QDV26285.1"/>
    </source>
</evidence>
<dbReference type="KEGG" id="ahel:Q31a_46570"/>
<dbReference type="Pfam" id="PF00355">
    <property type="entry name" value="Rieske"/>
    <property type="match status" value="1"/>
</dbReference>
<dbReference type="SUPFAM" id="SSF50022">
    <property type="entry name" value="ISP domain"/>
    <property type="match status" value="1"/>
</dbReference>
<feature type="domain" description="Rieske" evidence="5">
    <location>
        <begin position="5"/>
        <end position="100"/>
    </location>
</feature>
<dbReference type="GO" id="GO:0046872">
    <property type="term" value="F:metal ion binding"/>
    <property type="evidence" value="ECO:0007669"/>
    <property type="project" value="UniProtKB-KW"/>
</dbReference>
<keyword evidence="7" id="KW-1185">Reference proteome</keyword>
<protein>
    <submittedName>
        <fullName evidence="6">Ferredoxin CarAc</fullName>
    </submittedName>
</protein>
<name>A0A518GCG2_9BACT</name>
<proteinExistence type="predicted"/>
<dbReference type="PANTHER" id="PTHR21496">
    <property type="entry name" value="FERREDOXIN-RELATED"/>
    <property type="match status" value="1"/>
</dbReference>
<dbReference type="CDD" id="cd03528">
    <property type="entry name" value="Rieske_RO_ferredoxin"/>
    <property type="match status" value="1"/>
</dbReference>
<evidence type="ECO:0000256" key="3">
    <source>
        <dbReference type="ARBA" id="ARBA00023004"/>
    </source>
</evidence>
<evidence type="ECO:0000256" key="4">
    <source>
        <dbReference type="ARBA" id="ARBA00023014"/>
    </source>
</evidence>
<evidence type="ECO:0000256" key="2">
    <source>
        <dbReference type="ARBA" id="ARBA00022723"/>
    </source>
</evidence>